<dbReference type="Proteomes" id="UP001149074">
    <property type="component" value="Unassembled WGS sequence"/>
</dbReference>
<comment type="caution">
    <text evidence="2">The sequence shown here is derived from an EMBL/GenBank/DDBJ whole genome shotgun (WGS) entry which is preliminary data.</text>
</comment>
<reference evidence="2" key="1">
    <citation type="submission" date="2022-11" db="EMBL/GenBank/DDBJ databases">
        <authorList>
            <person name="Petersen C."/>
        </authorList>
    </citation>
    <scope>NUCLEOTIDE SEQUENCE</scope>
    <source>
        <strain evidence="2">IBT 30761</strain>
    </source>
</reference>
<protein>
    <submittedName>
        <fullName evidence="2">Uncharacterized protein</fullName>
    </submittedName>
</protein>
<feature type="compositionally biased region" description="Basic and acidic residues" evidence="1">
    <location>
        <begin position="49"/>
        <end position="66"/>
    </location>
</feature>
<feature type="region of interest" description="Disordered" evidence="1">
    <location>
        <begin position="22"/>
        <end position="66"/>
    </location>
</feature>
<organism evidence="2 3">
    <name type="scientific">Penicillium argentinense</name>
    <dbReference type="NCBI Taxonomy" id="1131581"/>
    <lineage>
        <taxon>Eukaryota</taxon>
        <taxon>Fungi</taxon>
        <taxon>Dikarya</taxon>
        <taxon>Ascomycota</taxon>
        <taxon>Pezizomycotina</taxon>
        <taxon>Eurotiomycetes</taxon>
        <taxon>Eurotiomycetidae</taxon>
        <taxon>Eurotiales</taxon>
        <taxon>Aspergillaceae</taxon>
        <taxon>Penicillium</taxon>
    </lineage>
</organism>
<dbReference type="EMBL" id="JAPQKI010000005">
    <property type="protein sequence ID" value="KAJ5099014.1"/>
    <property type="molecule type" value="Genomic_DNA"/>
</dbReference>
<keyword evidence="3" id="KW-1185">Reference proteome</keyword>
<dbReference type="RefSeq" id="XP_056474668.1">
    <property type="nucleotide sequence ID" value="XM_056618509.1"/>
</dbReference>
<accession>A0A9W9KAD3</accession>
<evidence type="ECO:0000256" key="1">
    <source>
        <dbReference type="SAM" id="MobiDB-lite"/>
    </source>
</evidence>
<dbReference type="GeneID" id="81357488"/>
<name>A0A9W9KAD3_9EURO</name>
<sequence length="125" mass="13875">MYPGIETAGSTENEQLTPQLYQGHGNLSLDTPWNATSAFQSHTNNSPENKNDRYAHKPNPDFDRTVPDCRTKLGVANHSAADEKVTVHDDREAYECSISGIRMSRLDYLRNQARKVHSLGSSATA</sequence>
<gene>
    <name evidence="2" type="ORF">N7532_006015</name>
</gene>
<dbReference type="AlphaFoldDB" id="A0A9W9KAD3"/>
<proteinExistence type="predicted"/>
<evidence type="ECO:0000313" key="3">
    <source>
        <dbReference type="Proteomes" id="UP001149074"/>
    </source>
</evidence>
<reference evidence="2" key="2">
    <citation type="journal article" date="2023" name="IMA Fungus">
        <title>Comparative genomic study of the Penicillium genus elucidates a diverse pangenome and 15 lateral gene transfer events.</title>
        <authorList>
            <person name="Petersen C."/>
            <person name="Sorensen T."/>
            <person name="Nielsen M.R."/>
            <person name="Sondergaard T.E."/>
            <person name="Sorensen J.L."/>
            <person name="Fitzpatrick D.A."/>
            <person name="Frisvad J.C."/>
            <person name="Nielsen K.L."/>
        </authorList>
    </citation>
    <scope>NUCLEOTIDE SEQUENCE</scope>
    <source>
        <strain evidence="2">IBT 30761</strain>
    </source>
</reference>
<feature type="compositionally biased region" description="Polar residues" evidence="1">
    <location>
        <begin position="28"/>
        <end position="48"/>
    </location>
</feature>
<evidence type="ECO:0000313" key="2">
    <source>
        <dbReference type="EMBL" id="KAJ5099014.1"/>
    </source>
</evidence>